<dbReference type="Pfam" id="PF13379">
    <property type="entry name" value="NMT1_2"/>
    <property type="match status" value="1"/>
</dbReference>
<evidence type="ECO:0000256" key="9">
    <source>
        <dbReference type="SAM" id="SignalP"/>
    </source>
</evidence>
<evidence type="ECO:0000256" key="1">
    <source>
        <dbReference type="ARBA" id="ARBA00004418"/>
    </source>
</evidence>
<dbReference type="Gene3D" id="3.40.190.10">
    <property type="entry name" value="Periplasmic binding protein-like II"/>
    <property type="match status" value="2"/>
</dbReference>
<evidence type="ECO:0000313" key="11">
    <source>
        <dbReference type="Proteomes" id="UP000326671"/>
    </source>
</evidence>
<comment type="subcellular location">
    <subcellularLocation>
        <location evidence="2">Cell inner membrane</location>
    </subcellularLocation>
    <subcellularLocation>
        <location evidence="1">Periplasm</location>
    </subcellularLocation>
</comment>
<organism evidence="10 11">
    <name type="scientific">Niallia endozanthoxylica</name>
    <dbReference type="NCBI Taxonomy" id="2036016"/>
    <lineage>
        <taxon>Bacteria</taxon>
        <taxon>Bacillati</taxon>
        <taxon>Bacillota</taxon>
        <taxon>Bacilli</taxon>
        <taxon>Bacillales</taxon>
        <taxon>Bacillaceae</taxon>
        <taxon>Niallia</taxon>
    </lineage>
</organism>
<name>A0A5J5I1H8_9BACI</name>
<dbReference type="InterPro" id="IPR010067">
    <property type="entry name" value="ABC_SsuA_sub-bd"/>
</dbReference>
<keyword evidence="5" id="KW-1003">Cell membrane</keyword>
<evidence type="ECO:0000256" key="7">
    <source>
        <dbReference type="ARBA" id="ARBA00022729"/>
    </source>
</evidence>
<comment type="caution">
    <text evidence="10">The sequence shown here is derived from an EMBL/GenBank/DDBJ whole genome shotgun (WGS) entry which is preliminary data.</text>
</comment>
<proteinExistence type="inferred from homology"/>
<evidence type="ECO:0000256" key="2">
    <source>
        <dbReference type="ARBA" id="ARBA00004533"/>
    </source>
</evidence>
<dbReference type="GO" id="GO:0042597">
    <property type="term" value="C:periplasmic space"/>
    <property type="evidence" value="ECO:0007669"/>
    <property type="project" value="UniProtKB-SubCell"/>
</dbReference>
<dbReference type="EMBL" id="VYKL01000010">
    <property type="protein sequence ID" value="KAA9028379.1"/>
    <property type="molecule type" value="Genomic_DNA"/>
</dbReference>
<evidence type="ECO:0000256" key="3">
    <source>
        <dbReference type="ARBA" id="ARBA00010742"/>
    </source>
</evidence>
<keyword evidence="4" id="KW-0813">Transport</keyword>
<feature type="chain" id="PRO_5038576888" evidence="9">
    <location>
        <begin position="19"/>
        <end position="334"/>
    </location>
</feature>
<evidence type="ECO:0000256" key="8">
    <source>
        <dbReference type="ARBA" id="ARBA00023136"/>
    </source>
</evidence>
<evidence type="ECO:0000256" key="5">
    <source>
        <dbReference type="ARBA" id="ARBA00022475"/>
    </source>
</evidence>
<dbReference type="RefSeq" id="WP_150438632.1">
    <property type="nucleotide sequence ID" value="NZ_VYKL01000010.1"/>
</dbReference>
<dbReference type="Proteomes" id="UP000326671">
    <property type="component" value="Unassembled WGS sequence"/>
</dbReference>
<dbReference type="CDD" id="cd13553">
    <property type="entry name" value="PBP2_NrtA_CpmA_like"/>
    <property type="match status" value="1"/>
</dbReference>
<dbReference type="PANTHER" id="PTHR30024">
    <property type="entry name" value="ALIPHATIC SULFONATES-BINDING PROTEIN-RELATED"/>
    <property type="match status" value="1"/>
</dbReference>
<accession>A0A5J5I1H8</accession>
<keyword evidence="8" id="KW-0472">Membrane</keyword>
<dbReference type="AlphaFoldDB" id="A0A5J5I1H8"/>
<dbReference type="SUPFAM" id="SSF53850">
    <property type="entry name" value="Periplasmic binding protein-like II"/>
    <property type="match status" value="1"/>
</dbReference>
<dbReference type="PROSITE" id="PS51257">
    <property type="entry name" value="PROKAR_LIPOPROTEIN"/>
    <property type="match status" value="1"/>
</dbReference>
<dbReference type="InterPro" id="IPR044527">
    <property type="entry name" value="NrtA/CpmA_ABC-bd_dom"/>
</dbReference>
<dbReference type="GO" id="GO:0005886">
    <property type="term" value="C:plasma membrane"/>
    <property type="evidence" value="ECO:0007669"/>
    <property type="project" value="UniProtKB-SubCell"/>
</dbReference>
<reference evidence="10 11" key="1">
    <citation type="submission" date="2019-09" db="EMBL/GenBank/DDBJ databases">
        <title>Whole genome sequences of isolates from the Mars Exploration Rovers.</title>
        <authorList>
            <person name="Seuylemezian A."/>
            <person name="Vaishampayan P."/>
        </authorList>
    </citation>
    <scope>NUCLEOTIDE SEQUENCE [LARGE SCALE GENOMIC DNA]</scope>
    <source>
        <strain evidence="10 11">MER_TA_151</strain>
    </source>
</reference>
<keyword evidence="11" id="KW-1185">Reference proteome</keyword>
<feature type="signal peptide" evidence="9">
    <location>
        <begin position="1"/>
        <end position="18"/>
    </location>
</feature>
<dbReference type="OrthoDB" id="506341at2"/>
<dbReference type="PANTHER" id="PTHR30024:SF47">
    <property type="entry name" value="TAURINE-BINDING PERIPLASMIC PROTEIN"/>
    <property type="match status" value="1"/>
</dbReference>
<dbReference type="GO" id="GO:0042626">
    <property type="term" value="F:ATPase-coupled transmembrane transporter activity"/>
    <property type="evidence" value="ECO:0007669"/>
    <property type="project" value="InterPro"/>
</dbReference>
<dbReference type="NCBIfam" id="TIGR01728">
    <property type="entry name" value="SsuA_fam"/>
    <property type="match status" value="1"/>
</dbReference>
<comment type="similarity">
    <text evidence="3">Belongs to the bacterial solute-binding protein SsuA/TauA family.</text>
</comment>
<gene>
    <name evidence="10" type="ORF">F4V44_03635</name>
</gene>
<evidence type="ECO:0000313" key="10">
    <source>
        <dbReference type="EMBL" id="KAA9028379.1"/>
    </source>
</evidence>
<keyword evidence="6" id="KW-0997">Cell inner membrane</keyword>
<evidence type="ECO:0000256" key="6">
    <source>
        <dbReference type="ARBA" id="ARBA00022519"/>
    </source>
</evidence>
<evidence type="ECO:0000256" key="4">
    <source>
        <dbReference type="ARBA" id="ARBA00022448"/>
    </source>
</evidence>
<sequence>MKKWLLAASLIISAGFLAACGGSDESSKGESGKEKVVIGYFPNIDHVPAMVAREKGYYEKALGENVEVEYKTFPDGGTFMTALKSGDIDAGLVGPAPVMNNFSNGADVKVLAGASSGGTVVVASEKSGIDSLEDIEGKTFITPGIGCTHDVQFETYLMDLGMDKLASARIGGSLKHVTGNPAQYQGMFESGQVDLAAVPEPWASTLIEAGAKEIISTDEIAYGQTLPNTVLAANGKLVKENKEVAEALVKAQQEAVDFINNNKEEAQTIAIQAIKDLTKQELDKNLVAKSMDRINYTTEINEEVLKQFAQSSFELEFLKEEPELAGLVDTSFLN</sequence>
<protein>
    <submittedName>
        <fullName evidence="10">Aliphatic sulfonate ABC transporter substrate-binding protein</fullName>
    </submittedName>
</protein>
<keyword evidence="7 9" id="KW-0732">Signal</keyword>